<protein>
    <recommendedName>
        <fullName evidence="6">tRNA1(Val) (adenine(37)-N6)-methyltransferase</fullName>
        <ecNumber evidence="6">2.1.1.223</ecNumber>
    </recommendedName>
    <alternativeName>
        <fullName evidence="6">tRNA m6A37 methyltransferase</fullName>
    </alternativeName>
</protein>
<accession>A0A5B2VXD5</accession>
<dbReference type="PANTHER" id="PTHR47739:SF1">
    <property type="entry name" value="TRNA1(VAL) (ADENINE(37)-N6)-METHYLTRANSFERASE"/>
    <property type="match status" value="1"/>
</dbReference>
<reference evidence="8 9" key="2">
    <citation type="submission" date="2019-09" db="EMBL/GenBank/DDBJ databases">
        <authorList>
            <person name="Jin C."/>
        </authorList>
    </citation>
    <scope>NUCLEOTIDE SEQUENCE [LARGE SCALE GENOMIC DNA]</scope>
    <source>
        <strain evidence="8 9">BN140078</strain>
    </source>
</reference>
<dbReference type="GO" id="GO:0005737">
    <property type="term" value="C:cytoplasm"/>
    <property type="evidence" value="ECO:0007669"/>
    <property type="project" value="UniProtKB-SubCell"/>
</dbReference>
<keyword evidence="2 6" id="KW-0489">Methyltransferase</keyword>
<keyword evidence="3 6" id="KW-0808">Transferase</keyword>
<evidence type="ECO:0000256" key="6">
    <source>
        <dbReference type="HAMAP-Rule" id="MF_01872"/>
    </source>
</evidence>
<dbReference type="Proteomes" id="UP000324611">
    <property type="component" value="Unassembled WGS sequence"/>
</dbReference>
<dbReference type="SUPFAM" id="SSF53335">
    <property type="entry name" value="S-adenosyl-L-methionine-dependent methyltransferases"/>
    <property type="match status" value="1"/>
</dbReference>
<dbReference type="InterPro" id="IPR020596">
    <property type="entry name" value="rRNA_Ade_Mease_Trfase_CS"/>
</dbReference>
<comment type="catalytic activity">
    <reaction evidence="6">
        <text>adenosine(37) in tRNA1(Val) + S-adenosyl-L-methionine = N(6)-methyladenosine(37) in tRNA1(Val) + S-adenosyl-L-homocysteine + H(+)</text>
        <dbReference type="Rhea" id="RHEA:43160"/>
        <dbReference type="Rhea" id="RHEA-COMP:10369"/>
        <dbReference type="Rhea" id="RHEA-COMP:10370"/>
        <dbReference type="ChEBI" id="CHEBI:15378"/>
        <dbReference type="ChEBI" id="CHEBI:57856"/>
        <dbReference type="ChEBI" id="CHEBI:59789"/>
        <dbReference type="ChEBI" id="CHEBI:74411"/>
        <dbReference type="ChEBI" id="CHEBI:74449"/>
        <dbReference type="EC" id="2.1.1.223"/>
    </reaction>
</comment>
<dbReference type="RefSeq" id="WP_149837741.1">
    <property type="nucleotide sequence ID" value="NZ_VUOC01000002.1"/>
</dbReference>
<keyword evidence="5 6" id="KW-0819">tRNA processing</keyword>
<dbReference type="PROSITE" id="PS01131">
    <property type="entry name" value="RRNA_A_DIMETH"/>
    <property type="match status" value="1"/>
</dbReference>
<dbReference type="AlphaFoldDB" id="A0A5B2VXD5"/>
<dbReference type="InterPro" id="IPR029063">
    <property type="entry name" value="SAM-dependent_MTases_sf"/>
</dbReference>
<evidence type="ECO:0000256" key="1">
    <source>
        <dbReference type="ARBA" id="ARBA00022490"/>
    </source>
</evidence>
<dbReference type="PROSITE" id="PS00092">
    <property type="entry name" value="N6_MTASE"/>
    <property type="match status" value="1"/>
</dbReference>
<dbReference type="EC" id="2.1.1.223" evidence="6"/>
<dbReference type="GO" id="GO:0000179">
    <property type="term" value="F:rRNA (adenine-N6,N6-)-dimethyltransferase activity"/>
    <property type="evidence" value="ECO:0007669"/>
    <property type="project" value="InterPro"/>
</dbReference>
<evidence type="ECO:0000313" key="8">
    <source>
        <dbReference type="EMBL" id="KAA2242866.1"/>
    </source>
</evidence>
<dbReference type="HAMAP" id="MF_01872">
    <property type="entry name" value="tRNA_methyltr_YfiC"/>
    <property type="match status" value="1"/>
</dbReference>
<dbReference type="GO" id="GO:0008033">
    <property type="term" value="P:tRNA processing"/>
    <property type="evidence" value="ECO:0007669"/>
    <property type="project" value="UniProtKB-UniRule"/>
</dbReference>
<dbReference type="GO" id="GO:0003676">
    <property type="term" value="F:nucleic acid binding"/>
    <property type="evidence" value="ECO:0007669"/>
    <property type="project" value="InterPro"/>
</dbReference>
<evidence type="ECO:0000259" key="7">
    <source>
        <dbReference type="SMART" id="SM00650"/>
    </source>
</evidence>
<sequence>MSNQYFRFKQFTVHQDKCAMKVCTDACIQGAFTAGYLARQSPVPQQILDIGTGTGLLSLLLAQQIPAFITGVELDSDAAGQAAENFSASPWAERLQVTQSDIRYLPATSHYDHIISNPPFYEGSLKSNNNLRNQAMHATTLGYTELLEAIGSHLQPEGTFSVLLPHAAFPAFREQAEAIGFYPEELLEVRQSVRHAGPFRTVGIFKQAVLKPEIRELTIYDEGNAYTPAFVELLQPYYLYL</sequence>
<proteinExistence type="inferred from homology"/>
<dbReference type="InterPro" id="IPR022882">
    <property type="entry name" value="tRNA_adenine-N6_MeTrfase"/>
</dbReference>
<gene>
    <name evidence="8" type="ORF">F0L74_10080</name>
</gene>
<dbReference type="SMART" id="SM00650">
    <property type="entry name" value="rADc"/>
    <property type="match status" value="1"/>
</dbReference>
<name>A0A5B2VXD5_9BACT</name>
<keyword evidence="1 6" id="KW-0963">Cytoplasm</keyword>
<dbReference type="InterPro" id="IPR002052">
    <property type="entry name" value="DNA_methylase_N6_adenine_CS"/>
</dbReference>
<comment type="caution">
    <text evidence="8">The sequence shown here is derived from an EMBL/GenBank/DDBJ whole genome shotgun (WGS) entry which is preliminary data.</text>
</comment>
<comment type="function">
    <text evidence="6">Specifically methylates the adenine in position 37 of tRNA(1)(Val) (anticodon cmo5UAC).</text>
</comment>
<reference evidence="8 9" key="1">
    <citation type="submission" date="2019-09" db="EMBL/GenBank/DDBJ databases">
        <title>Chitinophaga ginsengihumi sp. nov., isolated from soil of ginseng rhizosphere.</title>
        <authorList>
            <person name="Lee J."/>
        </authorList>
    </citation>
    <scope>NUCLEOTIDE SEQUENCE [LARGE SCALE GENOMIC DNA]</scope>
    <source>
        <strain evidence="8 9">BN140078</strain>
    </source>
</reference>
<evidence type="ECO:0000256" key="3">
    <source>
        <dbReference type="ARBA" id="ARBA00022679"/>
    </source>
</evidence>
<dbReference type="Pfam" id="PF05175">
    <property type="entry name" value="MTS"/>
    <property type="match status" value="1"/>
</dbReference>
<dbReference type="GO" id="GO:0016430">
    <property type="term" value="F:tRNA (adenine-N6)-methyltransferase activity"/>
    <property type="evidence" value="ECO:0007669"/>
    <property type="project" value="UniProtKB-UniRule"/>
</dbReference>
<dbReference type="InterPro" id="IPR020598">
    <property type="entry name" value="rRNA_Ade_methylase_Trfase_N"/>
</dbReference>
<dbReference type="EMBL" id="VUOC01000002">
    <property type="protein sequence ID" value="KAA2242866.1"/>
    <property type="molecule type" value="Genomic_DNA"/>
</dbReference>
<evidence type="ECO:0000256" key="5">
    <source>
        <dbReference type="ARBA" id="ARBA00022694"/>
    </source>
</evidence>
<dbReference type="PANTHER" id="PTHR47739">
    <property type="entry name" value="TRNA1(VAL) (ADENINE(37)-N6)-METHYLTRANSFERASE"/>
    <property type="match status" value="1"/>
</dbReference>
<evidence type="ECO:0000256" key="2">
    <source>
        <dbReference type="ARBA" id="ARBA00022603"/>
    </source>
</evidence>
<dbReference type="Gene3D" id="3.40.50.150">
    <property type="entry name" value="Vaccinia Virus protein VP39"/>
    <property type="match status" value="1"/>
</dbReference>
<evidence type="ECO:0000256" key="4">
    <source>
        <dbReference type="ARBA" id="ARBA00022691"/>
    </source>
</evidence>
<dbReference type="InterPro" id="IPR050210">
    <property type="entry name" value="tRNA_Adenine-N(6)_MTase"/>
</dbReference>
<organism evidence="8 9">
    <name type="scientific">Chitinophaga agrisoli</name>
    <dbReference type="NCBI Taxonomy" id="2607653"/>
    <lineage>
        <taxon>Bacteria</taxon>
        <taxon>Pseudomonadati</taxon>
        <taxon>Bacteroidota</taxon>
        <taxon>Chitinophagia</taxon>
        <taxon>Chitinophagales</taxon>
        <taxon>Chitinophagaceae</taxon>
        <taxon>Chitinophaga</taxon>
    </lineage>
</organism>
<keyword evidence="9" id="KW-1185">Reference proteome</keyword>
<comment type="subcellular location">
    <subcellularLocation>
        <location evidence="6">Cytoplasm</location>
    </subcellularLocation>
</comment>
<comment type="similarity">
    <text evidence="6">Belongs to the methyltransferase superfamily. tRNA (adenine-N(6)-)-methyltransferase family.</text>
</comment>
<keyword evidence="4 6" id="KW-0949">S-adenosyl-L-methionine</keyword>
<evidence type="ECO:0000313" key="9">
    <source>
        <dbReference type="Proteomes" id="UP000324611"/>
    </source>
</evidence>
<dbReference type="InterPro" id="IPR007848">
    <property type="entry name" value="Small_mtfrase_dom"/>
</dbReference>
<feature type="domain" description="Ribosomal RNA adenine methylase transferase N-terminal" evidence="7">
    <location>
        <begin position="33"/>
        <end position="167"/>
    </location>
</feature>